<feature type="signal peptide" evidence="3">
    <location>
        <begin position="1"/>
        <end position="31"/>
    </location>
</feature>
<accession>A0A561UMZ8</accession>
<evidence type="ECO:0000256" key="2">
    <source>
        <dbReference type="SAM" id="Phobius"/>
    </source>
</evidence>
<dbReference type="EMBL" id="VIWT01000001">
    <property type="protein sequence ID" value="TWG00748.1"/>
    <property type="molecule type" value="Genomic_DNA"/>
</dbReference>
<comment type="caution">
    <text evidence="4">The sequence shown here is derived from an EMBL/GenBank/DDBJ whole genome shotgun (WGS) entry which is preliminary data.</text>
</comment>
<evidence type="ECO:0000256" key="1">
    <source>
        <dbReference type="SAM" id="MobiDB-lite"/>
    </source>
</evidence>
<evidence type="ECO:0000313" key="5">
    <source>
        <dbReference type="Proteomes" id="UP000317940"/>
    </source>
</evidence>
<sequence>MTYSGAVTTCRTTRMLRALLFAALAVPLAAAAQVVVTGRPLPLTVLAGAAVAVFAGALLAAGAERGFTQIAALLLPVQLLLNTTFNLGQDTCGAAPGATHHGPSRGLDLMVCGGGQVGGGQGVLDVAPAALELLLLTVHLAIALLGALCLRLAEAALVRVPDLVAALARLAGRLLGLLSLLLAPLPVRPAPAVPLPEPRPEHAPTEDLPLARDRRRGPPASFALAA</sequence>
<keyword evidence="2" id="KW-0812">Transmembrane</keyword>
<protein>
    <recommendedName>
        <fullName evidence="6">Integral membrane protein</fullName>
    </recommendedName>
</protein>
<feature type="compositionally biased region" description="Basic and acidic residues" evidence="1">
    <location>
        <begin position="198"/>
        <end position="212"/>
    </location>
</feature>
<gene>
    <name evidence="4" type="ORF">FHX73_114628</name>
</gene>
<proteinExistence type="predicted"/>
<feature type="transmembrane region" description="Helical" evidence="2">
    <location>
        <begin position="41"/>
        <end position="61"/>
    </location>
</feature>
<feature type="region of interest" description="Disordered" evidence="1">
    <location>
        <begin position="192"/>
        <end position="226"/>
    </location>
</feature>
<keyword evidence="5" id="KW-1185">Reference proteome</keyword>
<keyword evidence="3" id="KW-0732">Signal</keyword>
<dbReference type="Proteomes" id="UP000317940">
    <property type="component" value="Unassembled WGS sequence"/>
</dbReference>
<evidence type="ECO:0008006" key="6">
    <source>
        <dbReference type="Google" id="ProtNLM"/>
    </source>
</evidence>
<organism evidence="4 5">
    <name type="scientific">Kitasatospora viridis</name>
    <dbReference type="NCBI Taxonomy" id="281105"/>
    <lineage>
        <taxon>Bacteria</taxon>
        <taxon>Bacillati</taxon>
        <taxon>Actinomycetota</taxon>
        <taxon>Actinomycetes</taxon>
        <taxon>Kitasatosporales</taxon>
        <taxon>Streptomycetaceae</taxon>
        <taxon>Kitasatospora</taxon>
    </lineage>
</organism>
<reference evidence="4 5" key="1">
    <citation type="submission" date="2019-06" db="EMBL/GenBank/DDBJ databases">
        <title>Sequencing the genomes of 1000 actinobacteria strains.</title>
        <authorList>
            <person name="Klenk H.-P."/>
        </authorList>
    </citation>
    <scope>NUCLEOTIDE SEQUENCE [LARGE SCALE GENOMIC DNA]</scope>
    <source>
        <strain evidence="4 5">DSM 44826</strain>
    </source>
</reference>
<dbReference type="AlphaFoldDB" id="A0A561UMZ8"/>
<evidence type="ECO:0000256" key="3">
    <source>
        <dbReference type="SAM" id="SignalP"/>
    </source>
</evidence>
<keyword evidence="2" id="KW-1133">Transmembrane helix</keyword>
<keyword evidence="2" id="KW-0472">Membrane</keyword>
<feature type="chain" id="PRO_5022167981" description="Integral membrane protein" evidence="3">
    <location>
        <begin position="32"/>
        <end position="226"/>
    </location>
</feature>
<evidence type="ECO:0000313" key="4">
    <source>
        <dbReference type="EMBL" id="TWG00748.1"/>
    </source>
</evidence>
<name>A0A561UMZ8_9ACTN</name>